<sequence>MELTVLVNQSSLFKEVLTEVFDVLYSYSYEKLTDKERAQSVLHEAILAAYDNAKPFMDNKHVMKNWIIRVVKKYIECERKMHPTYRRTGNTVIPICQATALAEDSTLQPLFEQYLNKMLKDIIGAMKEQHQIILQKHYMEDQPLERIADEFGTSIREVKKQDQLAKLIFQEKLFTYIW</sequence>
<dbReference type="AlphaFoldDB" id="A0A926DR09"/>
<gene>
    <name evidence="1" type="ORF">H8730_08720</name>
</gene>
<dbReference type="Gene3D" id="1.10.1740.10">
    <property type="match status" value="1"/>
</dbReference>
<dbReference type="InterPro" id="IPR013324">
    <property type="entry name" value="RNA_pol_sigma_r3/r4-like"/>
</dbReference>
<evidence type="ECO:0000313" key="1">
    <source>
        <dbReference type="EMBL" id="MBC8543625.1"/>
    </source>
</evidence>
<dbReference type="Proteomes" id="UP000657006">
    <property type="component" value="Unassembled WGS sequence"/>
</dbReference>
<comment type="caution">
    <text evidence="1">The sequence shown here is derived from an EMBL/GenBank/DDBJ whole genome shotgun (WGS) entry which is preliminary data.</text>
</comment>
<keyword evidence="2" id="KW-1185">Reference proteome</keyword>
<dbReference type="EMBL" id="JACRSQ010000011">
    <property type="protein sequence ID" value="MBC8543625.1"/>
    <property type="molecule type" value="Genomic_DNA"/>
</dbReference>
<organism evidence="1 2">
    <name type="scientific">Bianquea renquensis</name>
    <dbReference type="NCBI Taxonomy" id="2763661"/>
    <lineage>
        <taxon>Bacteria</taxon>
        <taxon>Bacillati</taxon>
        <taxon>Bacillota</taxon>
        <taxon>Clostridia</taxon>
        <taxon>Eubacteriales</taxon>
        <taxon>Bianqueaceae</taxon>
        <taxon>Bianquea</taxon>
    </lineage>
</organism>
<proteinExistence type="predicted"/>
<name>A0A926DR09_9FIRM</name>
<reference evidence="1" key="1">
    <citation type="submission" date="2020-08" db="EMBL/GenBank/DDBJ databases">
        <title>Genome public.</title>
        <authorList>
            <person name="Liu C."/>
            <person name="Sun Q."/>
        </authorList>
    </citation>
    <scope>NUCLEOTIDE SEQUENCE</scope>
    <source>
        <strain evidence="1">NSJ-32</strain>
    </source>
</reference>
<dbReference type="SUPFAM" id="SSF88659">
    <property type="entry name" value="Sigma3 and sigma4 domains of RNA polymerase sigma factors"/>
    <property type="match status" value="1"/>
</dbReference>
<dbReference type="RefSeq" id="WP_177719784.1">
    <property type="nucleotide sequence ID" value="NZ_JACRSQ010000011.1"/>
</dbReference>
<dbReference type="Gene3D" id="1.20.140.160">
    <property type="match status" value="1"/>
</dbReference>
<accession>A0A926DR09</accession>
<protein>
    <submittedName>
        <fullName evidence="1">Sigma-70 family RNA polymerase sigma factor</fullName>
    </submittedName>
</protein>
<evidence type="ECO:0000313" key="2">
    <source>
        <dbReference type="Proteomes" id="UP000657006"/>
    </source>
</evidence>